<accession>A0A0J1B9Y5</accession>
<dbReference type="EMBL" id="KQ087185">
    <property type="protein sequence ID" value="KLT44664.1"/>
    <property type="molecule type" value="Genomic_DNA"/>
</dbReference>
<keyword evidence="2" id="KW-1185">Reference proteome</keyword>
<gene>
    <name evidence="1" type="ORF">CC85DRAFT_283308</name>
</gene>
<dbReference type="InterPro" id="IPR037045">
    <property type="entry name" value="S8pro/Inhibitor_I9_sf"/>
</dbReference>
<dbReference type="Gene3D" id="3.30.70.80">
    <property type="entry name" value="Peptidase S8 propeptide/proteinase inhibitor I9"/>
    <property type="match status" value="1"/>
</dbReference>
<dbReference type="SUPFAM" id="SSF54897">
    <property type="entry name" value="Protease propeptides/inhibitors"/>
    <property type="match status" value="1"/>
</dbReference>
<dbReference type="Proteomes" id="UP000053611">
    <property type="component" value="Unassembled WGS sequence"/>
</dbReference>
<dbReference type="AlphaFoldDB" id="A0A0J1B9Y5"/>
<proteinExistence type="predicted"/>
<organism evidence="1 2">
    <name type="scientific">Cutaneotrichosporon oleaginosum</name>
    <dbReference type="NCBI Taxonomy" id="879819"/>
    <lineage>
        <taxon>Eukaryota</taxon>
        <taxon>Fungi</taxon>
        <taxon>Dikarya</taxon>
        <taxon>Basidiomycota</taxon>
        <taxon>Agaricomycotina</taxon>
        <taxon>Tremellomycetes</taxon>
        <taxon>Trichosporonales</taxon>
        <taxon>Trichosporonaceae</taxon>
        <taxon>Cutaneotrichosporon</taxon>
    </lineage>
</organism>
<name>A0A0J1B9Y5_9TREE</name>
<reference evidence="1 2" key="1">
    <citation type="submission" date="2015-03" db="EMBL/GenBank/DDBJ databases">
        <title>Genomics and transcriptomics of the oil-accumulating basidiomycete yeast T. oleaginosus allow insights into substrate utilization and the diverse evolutionary trajectories of mating systems in fungi.</title>
        <authorList>
            <consortium name="DOE Joint Genome Institute"/>
            <person name="Kourist R."/>
            <person name="Kracht O."/>
            <person name="Bracharz F."/>
            <person name="Lipzen A."/>
            <person name="Nolan M."/>
            <person name="Ohm R."/>
            <person name="Grigoriev I."/>
            <person name="Sun S."/>
            <person name="Heitman J."/>
            <person name="Bruck T."/>
            <person name="Nowrousian M."/>
        </authorList>
    </citation>
    <scope>NUCLEOTIDE SEQUENCE [LARGE SCALE GENOMIC DNA]</scope>
    <source>
        <strain evidence="1 2">IBC0246</strain>
    </source>
</reference>
<evidence type="ECO:0000313" key="2">
    <source>
        <dbReference type="Proteomes" id="UP000053611"/>
    </source>
</evidence>
<dbReference type="GeneID" id="28982915"/>
<dbReference type="OrthoDB" id="2568684at2759"/>
<evidence type="ECO:0008006" key="3">
    <source>
        <dbReference type="Google" id="ProtNLM"/>
    </source>
</evidence>
<evidence type="ECO:0000313" key="1">
    <source>
        <dbReference type="EMBL" id="KLT44664.1"/>
    </source>
</evidence>
<sequence>MAKDAIVKFEKGASSADKQKVIDDIKAAGGTIVRDEHVDSSIFPYVVVNVSPDQFSSLQSGLAGSKVVSHIEEDKEMKTQ</sequence>
<protein>
    <recommendedName>
        <fullName evidence="3">Inhibitor I9 domain-containing protein</fullName>
    </recommendedName>
</protein>